<name>A0A9X9M3Z8_GULGU</name>
<dbReference type="Proteomes" id="UP000269945">
    <property type="component" value="Unassembled WGS sequence"/>
</dbReference>
<protein>
    <submittedName>
        <fullName evidence="2">Uncharacterized protein</fullName>
    </submittedName>
</protein>
<evidence type="ECO:0000313" key="3">
    <source>
        <dbReference type="Proteomes" id="UP000269945"/>
    </source>
</evidence>
<sequence length="91" mass="10273">MLTCSPWPFRSPPSYNFKNKRTPEWPPPPARQHEQRLERNFFLHFPPEGSSESHRRGQRRQKANSAVRQASSQSCVASAGLGMEGAGGHFP</sequence>
<feature type="compositionally biased region" description="Polar residues" evidence="1">
    <location>
        <begin position="63"/>
        <end position="76"/>
    </location>
</feature>
<dbReference type="AlphaFoldDB" id="A0A9X9M3Z8"/>
<evidence type="ECO:0000313" key="2">
    <source>
        <dbReference type="EMBL" id="VCX31678.1"/>
    </source>
</evidence>
<reference evidence="2 3" key="1">
    <citation type="submission" date="2018-10" db="EMBL/GenBank/DDBJ databases">
        <authorList>
            <person name="Ekblom R."/>
            <person name="Jareborg N."/>
        </authorList>
    </citation>
    <scope>NUCLEOTIDE SEQUENCE [LARGE SCALE GENOMIC DNA]</scope>
    <source>
        <tissue evidence="2">Muscle</tissue>
    </source>
</reference>
<evidence type="ECO:0000256" key="1">
    <source>
        <dbReference type="SAM" id="MobiDB-lite"/>
    </source>
</evidence>
<feature type="region of interest" description="Disordered" evidence="1">
    <location>
        <begin position="1"/>
        <end position="91"/>
    </location>
</feature>
<accession>A0A9X9M3Z8</accession>
<dbReference type="EMBL" id="CYRY02042111">
    <property type="protein sequence ID" value="VCX31678.1"/>
    <property type="molecule type" value="Genomic_DNA"/>
</dbReference>
<comment type="caution">
    <text evidence="2">The sequence shown here is derived from an EMBL/GenBank/DDBJ whole genome shotgun (WGS) entry which is preliminary data.</text>
</comment>
<keyword evidence="3" id="KW-1185">Reference proteome</keyword>
<feature type="compositionally biased region" description="Gly residues" evidence="1">
    <location>
        <begin position="82"/>
        <end position="91"/>
    </location>
</feature>
<gene>
    <name evidence="2" type="ORF">BN2614_LOCUS5</name>
</gene>
<feature type="compositionally biased region" description="Basic and acidic residues" evidence="1">
    <location>
        <begin position="31"/>
        <end position="41"/>
    </location>
</feature>
<proteinExistence type="predicted"/>
<organism evidence="2 3">
    <name type="scientific">Gulo gulo</name>
    <name type="common">Wolverine</name>
    <name type="synonym">Gluton</name>
    <dbReference type="NCBI Taxonomy" id="48420"/>
    <lineage>
        <taxon>Eukaryota</taxon>
        <taxon>Metazoa</taxon>
        <taxon>Chordata</taxon>
        <taxon>Craniata</taxon>
        <taxon>Vertebrata</taxon>
        <taxon>Euteleostomi</taxon>
        <taxon>Mammalia</taxon>
        <taxon>Eutheria</taxon>
        <taxon>Laurasiatheria</taxon>
        <taxon>Carnivora</taxon>
        <taxon>Caniformia</taxon>
        <taxon>Musteloidea</taxon>
        <taxon>Mustelidae</taxon>
        <taxon>Guloninae</taxon>
        <taxon>Gulo</taxon>
    </lineage>
</organism>